<name>A0ABN6Y404_9MICO</name>
<sequence>MVAGDVDEDVDVVVADAGTRLLIGRIGEVPLAGAGVRSDQQHVHLADALALRRGGDRCRRVPGQLGDVHEGLRGGHDVVRRVGDDRQRRYDRDSHDDPDQTERVREGLGGREPPVFHLRRRRDDVGGLVVCHVAPSFRGALGFRAPRLRVSDR</sequence>
<evidence type="ECO:0000313" key="2">
    <source>
        <dbReference type="EMBL" id="BDZ52077.1"/>
    </source>
</evidence>
<reference evidence="3" key="1">
    <citation type="journal article" date="2019" name="Int. J. Syst. Evol. Microbiol.">
        <title>The Global Catalogue of Microorganisms (GCM) 10K type strain sequencing project: providing services to taxonomists for standard genome sequencing and annotation.</title>
        <authorList>
            <consortium name="The Broad Institute Genomics Platform"/>
            <consortium name="The Broad Institute Genome Sequencing Center for Infectious Disease"/>
            <person name="Wu L."/>
            <person name="Ma J."/>
        </authorList>
    </citation>
    <scope>NUCLEOTIDE SEQUENCE [LARGE SCALE GENOMIC DNA]</scope>
    <source>
        <strain evidence="3">NBRC 108728</strain>
    </source>
</reference>
<dbReference type="EMBL" id="AP027732">
    <property type="protein sequence ID" value="BDZ52077.1"/>
    <property type="molecule type" value="Genomic_DNA"/>
</dbReference>
<keyword evidence="3" id="KW-1185">Reference proteome</keyword>
<feature type="region of interest" description="Disordered" evidence="1">
    <location>
        <begin position="69"/>
        <end position="113"/>
    </location>
</feature>
<feature type="compositionally biased region" description="Basic and acidic residues" evidence="1">
    <location>
        <begin position="69"/>
        <end position="109"/>
    </location>
</feature>
<organism evidence="2 3">
    <name type="scientific">Frondihabitans sucicola</name>
    <dbReference type="NCBI Taxonomy" id="1268041"/>
    <lineage>
        <taxon>Bacteria</taxon>
        <taxon>Bacillati</taxon>
        <taxon>Actinomycetota</taxon>
        <taxon>Actinomycetes</taxon>
        <taxon>Micrococcales</taxon>
        <taxon>Microbacteriaceae</taxon>
        <taxon>Frondihabitans</taxon>
    </lineage>
</organism>
<protein>
    <submittedName>
        <fullName evidence="2">Uncharacterized protein</fullName>
    </submittedName>
</protein>
<gene>
    <name evidence="2" type="ORF">GCM10025867_43180</name>
</gene>
<evidence type="ECO:0000256" key="1">
    <source>
        <dbReference type="SAM" id="MobiDB-lite"/>
    </source>
</evidence>
<proteinExistence type="predicted"/>
<evidence type="ECO:0000313" key="3">
    <source>
        <dbReference type="Proteomes" id="UP001321486"/>
    </source>
</evidence>
<accession>A0ABN6Y404</accession>
<dbReference type="Proteomes" id="UP001321486">
    <property type="component" value="Chromosome"/>
</dbReference>